<evidence type="ECO:0000256" key="1">
    <source>
        <dbReference type="SAM" id="Phobius"/>
    </source>
</evidence>
<dbReference type="EnsemblPlants" id="KRH59794">
    <property type="protein sequence ID" value="KRH59794"/>
    <property type="gene ID" value="GLYMA_05G203200"/>
</dbReference>
<reference evidence="3" key="2">
    <citation type="submission" date="2018-02" db="UniProtKB">
        <authorList>
            <consortium name="EnsemblPlants"/>
        </authorList>
    </citation>
    <scope>IDENTIFICATION</scope>
    <source>
        <strain evidence="3">Williams 82</strain>
    </source>
</reference>
<sequence length="112" mass="12512">MLNIVVPPLGLVLLLLMLPPYLLFKILRFIVRSIFSEKVAGKVVLITEASSGIGEYGRRGARLALVAKLLGSPDVITIHTDVSIYQDCKPFDSTINYYGFCYRVPSSHWLKN</sequence>
<dbReference type="EMBL" id="CM000838">
    <property type="protein sequence ID" value="KRH59794.1"/>
    <property type="molecule type" value="Genomic_DNA"/>
</dbReference>
<evidence type="ECO:0000313" key="4">
    <source>
        <dbReference type="Proteomes" id="UP000008827"/>
    </source>
</evidence>
<reference evidence="2" key="3">
    <citation type="submission" date="2018-07" db="EMBL/GenBank/DDBJ databases">
        <title>WGS assembly of Glycine max.</title>
        <authorList>
            <person name="Schmutz J."/>
            <person name="Cannon S."/>
            <person name="Schlueter J."/>
            <person name="Ma J."/>
            <person name="Mitros T."/>
            <person name="Nelson W."/>
            <person name="Hyten D."/>
            <person name="Song Q."/>
            <person name="Thelen J."/>
            <person name="Cheng J."/>
            <person name="Xu D."/>
            <person name="Hellsten U."/>
            <person name="May G."/>
            <person name="Yu Y."/>
            <person name="Sakurai T."/>
            <person name="Umezawa T."/>
            <person name="Bhattacharyya M."/>
            <person name="Sandhu D."/>
            <person name="Valliyodan B."/>
            <person name="Lindquist E."/>
            <person name="Peto M."/>
            <person name="Grant D."/>
            <person name="Shu S."/>
            <person name="Goodstein D."/>
            <person name="Barry K."/>
            <person name="Futrell-Griggs M."/>
            <person name="Abernathy B."/>
            <person name="Du J."/>
            <person name="Tian Z."/>
            <person name="Zhu L."/>
            <person name="Gill N."/>
            <person name="Joshi T."/>
            <person name="Libault M."/>
            <person name="Sethuraman A."/>
            <person name="Zhang X."/>
            <person name="Shinozaki K."/>
            <person name="Nguyen H."/>
            <person name="Wing R."/>
            <person name="Cregan P."/>
            <person name="Specht J."/>
            <person name="Grimwood J."/>
            <person name="Rokhsar D."/>
            <person name="Stacey G."/>
            <person name="Shoemaker R."/>
            <person name="Jackson S."/>
        </authorList>
    </citation>
    <scope>NUCLEOTIDE SEQUENCE</scope>
    <source>
        <tissue evidence="2">Callus</tissue>
    </source>
</reference>
<dbReference type="SUPFAM" id="SSF51735">
    <property type="entry name" value="NAD(P)-binding Rossmann-fold domains"/>
    <property type="match status" value="1"/>
</dbReference>
<name>A0A0R0K3H2_SOYBN</name>
<dbReference type="OMA" id="ICEHIAY"/>
<gene>
    <name evidence="2" type="ORF">GLYMA_05G203200</name>
</gene>
<keyword evidence="1" id="KW-0812">Transmembrane</keyword>
<dbReference type="InterPro" id="IPR036291">
    <property type="entry name" value="NAD(P)-bd_dom_sf"/>
</dbReference>
<keyword evidence="1" id="KW-0472">Membrane</keyword>
<feature type="transmembrane region" description="Helical" evidence="1">
    <location>
        <begin position="6"/>
        <end position="24"/>
    </location>
</feature>
<keyword evidence="1" id="KW-1133">Transmembrane helix</keyword>
<proteinExistence type="predicted"/>
<protein>
    <submittedName>
        <fullName evidence="2 3">Uncharacterized protein</fullName>
    </submittedName>
</protein>
<organism evidence="2">
    <name type="scientific">Glycine max</name>
    <name type="common">Soybean</name>
    <name type="synonym">Glycine hispida</name>
    <dbReference type="NCBI Taxonomy" id="3847"/>
    <lineage>
        <taxon>Eukaryota</taxon>
        <taxon>Viridiplantae</taxon>
        <taxon>Streptophyta</taxon>
        <taxon>Embryophyta</taxon>
        <taxon>Tracheophyta</taxon>
        <taxon>Spermatophyta</taxon>
        <taxon>Magnoliopsida</taxon>
        <taxon>eudicotyledons</taxon>
        <taxon>Gunneridae</taxon>
        <taxon>Pentapetalae</taxon>
        <taxon>rosids</taxon>
        <taxon>fabids</taxon>
        <taxon>Fabales</taxon>
        <taxon>Fabaceae</taxon>
        <taxon>Papilionoideae</taxon>
        <taxon>50 kb inversion clade</taxon>
        <taxon>NPAAA clade</taxon>
        <taxon>indigoferoid/millettioid clade</taxon>
        <taxon>Phaseoleae</taxon>
        <taxon>Glycine</taxon>
        <taxon>Glycine subgen. Soja</taxon>
    </lineage>
</organism>
<dbReference type="InParanoid" id="A0A0R0K3H2"/>
<evidence type="ECO:0000313" key="3">
    <source>
        <dbReference type="EnsemblPlants" id="KRH59794"/>
    </source>
</evidence>
<accession>A0A0R0K3H2</accession>
<evidence type="ECO:0000313" key="2">
    <source>
        <dbReference type="EMBL" id="KRH59794.1"/>
    </source>
</evidence>
<dbReference type="AlphaFoldDB" id="A0A0R0K3H2"/>
<dbReference type="Proteomes" id="UP000008827">
    <property type="component" value="Chromosome 5"/>
</dbReference>
<dbReference type="Gramene" id="KRH59794">
    <property type="protein sequence ID" value="KRH59794"/>
    <property type="gene ID" value="GLYMA_05G203200"/>
</dbReference>
<reference evidence="2 3" key="1">
    <citation type="journal article" date="2010" name="Nature">
        <title>Genome sequence of the palaeopolyploid soybean.</title>
        <authorList>
            <person name="Schmutz J."/>
            <person name="Cannon S.B."/>
            <person name="Schlueter J."/>
            <person name="Ma J."/>
            <person name="Mitros T."/>
            <person name="Nelson W."/>
            <person name="Hyten D.L."/>
            <person name="Song Q."/>
            <person name="Thelen J.J."/>
            <person name="Cheng J."/>
            <person name="Xu D."/>
            <person name="Hellsten U."/>
            <person name="May G.D."/>
            <person name="Yu Y."/>
            <person name="Sakurai T."/>
            <person name="Umezawa T."/>
            <person name="Bhattacharyya M.K."/>
            <person name="Sandhu D."/>
            <person name="Valliyodan B."/>
            <person name="Lindquist E."/>
            <person name="Peto M."/>
            <person name="Grant D."/>
            <person name="Shu S."/>
            <person name="Goodstein D."/>
            <person name="Barry K."/>
            <person name="Futrell-Griggs M."/>
            <person name="Abernathy B."/>
            <person name="Du J."/>
            <person name="Tian Z."/>
            <person name="Zhu L."/>
            <person name="Gill N."/>
            <person name="Joshi T."/>
            <person name="Libault M."/>
            <person name="Sethuraman A."/>
            <person name="Zhang X.-C."/>
            <person name="Shinozaki K."/>
            <person name="Nguyen H.T."/>
            <person name="Wing R.A."/>
            <person name="Cregan P."/>
            <person name="Specht J."/>
            <person name="Grimwood J."/>
            <person name="Rokhsar D."/>
            <person name="Stacey G."/>
            <person name="Shoemaker R.C."/>
            <person name="Jackson S.A."/>
        </authorList>
    </citation>
    <scope>NUCLEOTIDE SEQUENCE</scope>
    <source>
        <strain evidence="3">cv. Williams 82</strain>
        <tissue evidence="2">Callus</tissue>
    </source>
</reference>
<dbReference type="STRING" id="3847.A0A0R0K3H2"/>
<keyword evidence="4" id="KW-1185">Reference proteome</keyword>